<feature type="region of interest" description="Disordered" evidence="1">
    <location>
        <begin position="1"/>
        <end position="31"/>
    </location>
</feature>
<dbReference type="Proteomes" id="UP000499080">
    <property type="component" value="Unassembled WGS sequence"/>
</dbReference>
<feature type="compositionally biased region" description="Polar residues" evidence="1">
    <location>
        <begin position="21"/>
        <end position="31"/>
    </location>
</feature>
<evidence type="ECO:0000313" key="2">
    <source>
        <dbReference type="EMBL" id="GBN35047.1"/>
    </source>
</evidence>
<gene>
    <name evidence="2" type="ORF">AVEN_84181_1</name>
</gene>
<dbReference type="EMBL" id="BGPR01008629">
    <property type="protein sequence ID" value="GBN35047.1"/>
    <property type="molecule type" value="Genomic_DNA"/>
</dbReference>
<feature type="compositionally biased region" description="Basic and acidic residues" evidence="1">
    <location>
        <begin position="1"/>
        <end position="20"/>
    </location>
</feature>
<keyword evidence="3" id="KW-1185">Reference proteome</keyword>
<evidence type="ECO:0000313" key="3">
    <source>
        <dbReference type="Proteomes" id="UP000499080"/>
    </source>
</evidence>
<dbReference type="AlphaFoldDB" id="A0A4Y2NA72"/>
<evidence type="ECO:0000256" key="1">
    <source>
        <dbReference type="SAM" id="MobiDB-lite"/>
    </source>
</evidence>
<sequence>MKFVFSEHDAESEKDGHSGNEEGNNSEWFSSNDGVQWRRKFRENIRTRCHNIASCLPGTKQLAKDVTIPLKSWELFINSNMIQLVIESTNIFIEKYEPNFSRESDARKADPLEIRALIVDNNIVDLICVKYCILNV</sequence>
<accession>A0A4Y2NA72</accession>
<proteinExistence type="predicted"/>
<organism evidence="2 3">
    <name type="scientific">Araneus ventricosus</name>
    <name type="common">Orbweaver spider</name>
    <name type="synonym">Epeira ventricosa</name>
    <dbReference type="NCBI Taxonomy" id="182803"/>
    <lineage>
        <taxon>Eukaryota</taxon>
        <taxon>Metazoa</taxon>
        <taxon>Ecdysozoa</taxon>
        <taxon>Arthropoda</taxon>
        <taxon>Chelicerata</taxon>
        <taxon>Arachnida</taxon>
        <taxon>Araneae</taxon>
        <taxon>Araneomorphae</taxon>
        <taxon>Entelegynae</taxon>
        <taxon>Araneoidea</taxon>
        <taxon>Araneidae</taxon>
        <taxon>Araneus</taxon>
    </lineage>
</organism>
<name>A0A4Y2NA72_ARAVE</name>
<reference evidence="2 3" key="1">
    <citation type="journal article" date="2019" name="Sci. Rep.">
        <title>Orb-weaving spider Araneus ventricosus genome elucidates the spidroin gene catalogue.</title>
        <authorList>
            <person name="Kono N."/>
            <person name="Nakamura H."/>
            <person name="Ohtoshi R."/>
            <person name="Moran D.A.P."/>
            <person name="Shinohara A."/>
            <person name="Yoshida Y."/>
            <person name="Fujiwara M."/>
            <person name="Mori M."/>
            <person name="Tomita M."/>
            <person name="Arakawa K."/>
        </authorList>
    </citation>
    <scope>NUCLEOTIDE SEQUENCE [LARGE SCALE GENOMIC DNA]</scope>
</reference>
<dbReference type="OrthoDB" id="10057959at2759"/>
<comment type="caution">
    <text evidence="2">The sequence shown here is derived from an EMBL/GenBank/DDBJ whole genome shotgun (WGS) entry which is preliminary data.</text>
</comment>
<protein>
    <submittedName>
        <fullName evidence="2">Uncharacterized protein</fullName>
    </submittedName>
</protein>